<evidence type="ECO:0000313" key="1">
    <source>
        <dbReference type="EMBL" id="KUH38826.1"/>
    </source>
</evidence>
<dbReference type="AlphaFoldDB" id="A0A124ECV3"/>
<dbReference type="PROSITE" id="PS51257">
    <property type="entry name" value="PROKAR_LIPOPROTEIN"/>
    <property type="match status" value="1"/>
</dbReference>
<proteinExistence type="predicted"/>
<evidence type="ECO:0000313" key="2">
    <source>
        <dbReference type="Proteomes" id="UP000054011"/>
    </source>
</evidence>
<dbReference type="RefSeq" id="WP_058941885.1">
    <property type="nucleotide sequence ID" value="NZ_LNSV01000020.1"/>
</dbReference>
<dbReference type="InterPro" id="IPR025341">
    <property type="entry name" value="DUF4247"/>
</dbReference>
<comment type="caution">
    <text evidence="1">The sequence shown here is derived from an EMBL/GenBank/DDBJ whole genome shotgun (WGS) entry which is preliminary data.</text>
</comment>
<protein>
    <recommendedName>
        <fullName evidence="3">DUF4247 domain-containing protein</fullName>
    </recommendedName>
</protein>
<dbReference type="Pfam" id="PF14042">
    <property type="entry name" value="DUF4247"/>
    <property type="match status" value="1"/>
</dbReference>
<dbReference type="STRING" id="936756.ATE80_10375"/>
<name>A0A124ECV3_9ACTN</name>
<gene>
    <name evidence="1" type="ORF">ATE80_10375</name>
</gene>
<reference evidence="1 2" key="1">
    <citation type="submission" date="2015-11" db="EMBL/GenBank/DDBJ databases">
        <title>Genome-wide analysis reveals the secondary metabolome in Streptomyces kanasensis ZX01.</title>
        <authorList>
            <person name="Zhang G."/>
            <person name="Han L."/>
            <person name="Feng J."/>
            <person name="Zhang X."/>
        </authorList>
    </citation>
    <scope>NUCLEOTIDE SEQUENCE [LARGE SCALE GENOMIC DNA]</scope>
    <source>
        <strain evidence="1 2">ZX01</strain>
    </source>
</reference>
<dbReference type="Proteomes" id="UP000054011">
    <property type="component" value="Unassembled WGS sequence"/>
</dbReference>
<organism evidence="1 2">
    <name type="scientific">Streptomyces kanasensis</name>
    <dbReference type="NCBI Taxonomy" id="936756"/>
    <lineage>
        <taxon>Bacteria</taxon>
        <taxon>Bacillati</taxon>
        <taxon>Actinomycetota</taxon>
        <taxon>Actinomycetes</taxon>
        <taxon>Kitasatosporales</taxon>
        <taxon>Streptomycetaceae</taxon>
        <taxon>Streptomyces</taxon>
    </lineage>
</organism>
<sequence length="136" mass="14707">MRTARRVCALLLVAAALGGCGGDPDRDDDGNSVPSAWISRQYRALGADRLDPRDAPAAVAREIDGHAGATSRFDSGDRVFLRYRDDIVAISPHRTGSRIEVTDYRTGYRRWKSHLRSVWPDPDGAGFRGGGPGAGK</sequence>
<dbReference type="OrthoDB" id="4546889at2"/>
<evidence type="ECO:0008006" key="3">
    <source>
        <dbReference type="Google" id="ProtNLM"/>
    </source>
</evidence>
<keyword evidence="2" id="KW-1185">Reference proteome</keyword>
<accession>A0A124ECV3</accession>
<dbReference type="EMBL" id="LNSV01000020">
    <property type="protein sequence ID" value="KUH38826.1"/>
    <property type="molecule type" value="Genomic_DNA"/>
</dbReference>